<reference evidence="1 2" key="1">
    <citation type="journal article" date="2014" name="Nature">
        <title>The genome of the recently domesticated crop plant sugar beet (Beta vulgaris).</title>
        <authorList>
            <person name="Dohm J.C."/>
            <person name="Minoche A.E."/>
            <person name="Holtgrawe D."/>
            <person name="Capella-Gutierrez S."/>
            <person name="Zakrzewski F."/>
            <person name="Tafer H."/>
            <person name="Rupp O."/>
            <person name="Sorensen T.R."/>
            <person name="Stracke R."/>
            <person name="Reinhardt R."/>
            <person name="Goesmann A."/>
            <person name="Kraft T."/>
            <person name="Schulz B."/>
            <person name="Stadler P.F."/>
            <person name="Schmidt T."/>
            <person name="Gabaldon T."/>
            <person name="Lehrach H."/>
            <person name="Weisshaar B."/>
            <person name="Himmelbauer H."/>
        </authorList>
    </citation>
    <scope>NUCLEOTIDE SEQUENCE [LARGE SCALE GENOMIC DNA]</scope>
    <source>
        <tissue evidence="1">Taproot</tissue>
    </source>
</reference>
<gene>
    <name evidence="1" type="ORF">BVRB_3g067690</name>
</gene>
<dbReference type="Proteomes" id="UP000035740">
    <property type="component" value="Unassembled WGS sequence"/>
</dbReference>
<proteinExistence type="predicted"/>
<evidence type="ECO:0000313" key="1">
    <source>
        <dbReference type="EMBL" id="KMS98874.1"/>
    </source>
</evidence>
<sequence length="39" mass="4519">MSPHLPFCNVCKTSVRPHKVKLYSEKTLIEMLLGLFRSD</sequence>
<name>A0A0J8BBX6_BETVV</name>
<protein>
    <submittedName>
        <fullName evidence="1">Uncharacterized protein</fullName>
    </submittedName>
</protein>
<dbReference type="Gramene" id="KMS98874">
    <property type="protein sequence ID" value="KMS98874"/>
    <property type="gene ID" value="BVRB_3g067690"/>
</dbReference>
<accession>A0A0J8BBX6</accession>
<dbReference type="EMBL" id="KQ090241">
    <property type="protein sequence ID" value="KMS98874.1"/>
    <property type="molecule type" value="Genomic_DNA"/>
</dbReference>
<dbReference type="AlphaFoldDB" id="A0A0J8BBX6"/>
<keyword evidence="2" id="KW-1185">Reference proteome</keyword>
<organism evidence="1 2">
    <name type="scientific">Beta vulgaris subsp. vulgaris</name>
    <name type="common">Beet</name>
    <dbReference type="NCBI Taxonomy" id="3555"/>
    <lineage>
        <taxon>Eukaryota</taxon>
        <taxon>Viridiplantae</taxon>
        <taxon>Streptophyta</taxon>
        <taxon>Embryophyta</taxon>
        <taxon>Tracheophyta</taxon>
        <taxon>Spermatophyta</taxon>
        <taxon>Magnoliopsida</taxon>
        <taxon>eudicotyledons</taxon>
        <taxon>Gunneridae</taxon>
        <taxon>Pentapetalae</taxon>
        <taxon>Caryophyllales</taxon>
        <taxon>Chenopodiaceae</taxon>
        <taxon>Betoideae</taxon>
        <taxon>Beta</taxon>
    </lineage>
</organism>
<evidence type="ECO:0000313" key="2">
    <source>
        <dbReference type="Proteomes" id="UP000035740"/>
    </source>
</evidence>